<evidence type="ECO:0000313" key="11">
    <source>
        <dbReference type="Proteomes" id="UP000784435"/>
    </source>
</evidence>
<accession>A0A921SMG7</accession>
<feature type="transmembrane region" description="Helical" evidence="8">
    <location>
        <begin position="333"/>
        <end position="353"/>
    </location>
</feature>
<keyword evidence="5 8" id="KW-1133">Transmembrane helix</keyword>
<dbReference type="PRINTS" id="PR01437">
    <property type="entry name" value="NUOXDRDTASE4"/>
</dbReference>
<dbReference type="EMBL" id="DYUK01000003">
    <property type="protein sequence ID" value="HJG78792.1"/>
    <property type="molecule type" value="Genomic_DNA"/>
</dbReference>
<dbReference type="PANTHER" id="PTHR42703:SF1">
    <property type="entry name" value="NA(+)_H(+) ANTIPORTER SUBUNIT D1"/>
    <property type="match status" value="1"/>
</dbReference>
<feature type="transmembrane region" description="Helical" evidence="8">
    <location>
        <begin position="212"/>
        <end position="232"/>
    </location>
</feature>
<feature type="transmembrane region" description="Helical" evidence="8">
    <location>
        <begin position="89"/>
        <end position="109"/>
    </location>
</feature>
<evidence type="ECO:0000256" key="5">
    <source>
        <dbReference type="ARBA" id="ARBA00022989"/>
    </source>
</evidence>
<feature type="transmembrane region" description="Helical" evidence="8">
    <location>
        <begin position="417"/>
        <end position="441"/>
    </location>
</feature>
<keyword evidence="3" id="KW-1003">Cell membrane</keyword>
<comment type="caution">
    <text evidence="10">The sequence shown here is derived from an EMBL/GenBank/DDBJ whole genome shotgun (WGS) entry which is preliminary data.</text>
</comment>
<dbReference type="Pfam" id="PF00361">
    <property type="entry name" value="Proton_antipo_M"/>
    <property type="match status" value="1"/>
</dbReference>
<dbReference type="Proteomes" id="UP000784435">
    <property type="component" value="Unassembled WGS sequence"/>
</dbReference>
<evidence type="ECO:0000256" key="6">
    <source>
        <dbReference type="ARBA" id="ARBA00023136"/>
    </source>
</evidence>
<keyword evidence="4 7" id="KW-0812">Transmembrane</keyword>
<evidence type="ECO:0000256" key="2">
    <source>
        <dbReference type="ARBA" id="ARBA00005346"/>
    </source>
</evidence>
<evidence type="ECO:0000313" key="10">
    <source>
        <dbReference type="EMBL" id="HJG78792.1"/>
    </source>
</evidence>
<evidence type="ECO:0000256" key="8">
    <source>
        <dbReference type="SAM" id="Phobius"/>
    </source>
</evidence>
<feature type="transmembrane region" description="Helical" evidence="8">
    <location>
        <begin position="16"/>
        <end position="35"/>
    </location>
</feature>
<feature type="transmembrane region" description="Helical" evidence="8">
    <location>
        <begin position="478"/>
        <end position="496"/>
    </location>
</feature>
<dbReference type="InterPro" id="IPR003918">
    <property type="entry name" value="NADH_UbQ_OxRdtase"/>
</dbReference>
<evidence type="ECO:0000256" key="4">
    <source>
        <dbReference type="ARBA" id="ARBA00022692"/>
    </source>
</evidence>
<sequence length="524" mass="55302">MDAQTVQPVEAPFDPALLLLLIAVPLAAAALSTLIKHRGFDRTLMIGSPTFVGAAAVVLLIVHRDHPVLAHSVGGYLNGLAIPFVSDTFSALMLLITSIAAILCGWFLIATGEDQYRFVPALILMMLTGVYGAILTGDLFNMFVFVEVMVLPSYALVAVTGTWRRLGVGRMFVIVNLLTSTLLLVGVGFVYATTGTVNIGTLANLEELDGSAQLALALVVVAFLIKAGAVPAHTWLVRSYPNTSAGMMGLFSALHSKVAIYAIFRIYGTIFGEPPAWAWALAVIAVLTILIGSLSGMAEDRVRNALAFQMTSGIGHILIGAVLLTSVAVQAGVFYTVHHIITMAGLLLVFGAVEQVYGTGLYRKLSGLASREKATAVLVVLGLFSLVGLPPTSGLWGKVGLVVGAAAPGEGDDGTSVLGWVLIGAIVLGSVLSLFALIRLWRGTFWGDPMTSYRPDSALTGRSQATDLPADVRIPKRLLAPGAILIGLSVLIFVVPQPLIEITQRSAEALLHDSDYIRAVLGHD</sequence>
<feature type="transmembrane region" description="Helical" evidence="8">
    <location>
        <begin position="44"/>
        <end position="62"/>
    </location>
</feature>
<comment type="similarity">
    <text evidence="2">Belongs to the CPA3 antiporters (TC 2.A.63) subunit D family.</text>
</comment>
<dbReference type="GO" id="GO:0008137">
    <property type="term" value="F:NADH dehydrogenase (ubiquinone) activity"/>
    <property type="evidence" value="ECO:0007669"/>
    <property type="project" value="InterPro"/>
</dbReference>
<dbReference type="GO" id="GO:0042773">
    <property type="term" value="P:ATP synthesis coupled electron transport"/>
    <property type="evidence" value="ECO:0007669"/>
    <property type="project" value="InterPro"/>
</dbReference>
<dbReference type="GO" id="GO:0005886">
    <property type="term" value="C:plasma membrane"/>
    <property type="evidence" value="ECO:0007669"/>
    <property type="project" value="UniProtKB-SubCell"/>
</dbReference>
<gene>
    <name evidence="10" type="ORF">K8V08_00080</name>
</gene>
<feature type="domain" description="NADH:quinone oxidoreductase/Mrp antiporter transmembrane" evidence="9">
    <location>
        <begin position="137"/>
        <end position="405"/>
    </location>
</feature>
<reference evidence="10" key="1">
    <citation type="journal article" date="2021" name="PeerJ">
        <title>Extensive microbial diversity within the chicken gut microbiome revealed by metagenomics and culture.</title>
        <authorList>
            <person name="Gilroy R."/>
            <person name="Ravi A."/>
            <person name="Getino M."/>
            <person name="Pursley I."/>
            <person name="Horton D.L."/>
            <person name="Alikhan N.F."/>
            <person name="Baker D."/>
            <person name="Gharbi K."/>
            <person name="Hall N."/>
            <person name="Watson M."/>
            <person name="Adriaenssens E.M."/>
            <person name="Foster-Nyarko E."/>
            <person name="Jarju S."/>
            <person name="Secka A."/>
            <person name="Antonio M."/>
            <person name="Oren A."/>
            <person name="Chaudhuri R.R."/>
            <person name="La Ragione R."/>
            <person name="Hildebrand F."/>
            <person name="Pallen M.J."/>
        </authorList>
    </citation>
    <scope>NUCLEOTIDE SEQUENCE</scope>
    <source>
        <strain evidence="10">ChiGjej5B5-7349</strain>
    </source>
</reference>
<dbReference type="InterPro" id="IPR001750">
    <property type="entry name" value="ND/Mrp_TM"/>
</dbReference>
<dbReference type="AlphaFoldDB" id="A0A921SMG7"/>
<dbReference type="InterPro" id="IPR050586">
    <property type="entry name" value="CPA3_Na-H_Antiporter_D"/>
</dbReference>
<protein>
    <submittedName>
        <fullName evidence="10">Monovalent cation/H+ antiporter subunit D family protein</fullName>
    </submittedName>
</protein>
<feature type="transmembrane region" description="Helical" evidence="8">
    <location>
        <begin position="140"/>
        <end position="159"/>
    </location>
</feature>
<organism evidence="10 11">
    <name type="scientific">Brevibacterium senegalense</name>
    <dbReference type="NCBI Taxonomy" id="1033736"/>
    <lineage>
        <taxon>Bacteria</taxon>
        <taxon>Bacillati</taxon>
        <taxon>Actinomycetota</taxon>
        <taxon>Actinomycetes</taxon>
        <taxon>Micrococcales</taxon>
        <taxon>Brevibacteriaceae</taxon>
        <taxon>Brevibacterium</taxon>
    </lineage>
</organism>
<reference evidence="10" key="2">
    <citation type="submission" date="2021-09" db="EMBL/GenBank/DDBJ databases">
        <authorList>
            <person name="Gilroy R."/>
        </authorList>
    </citation>
    <scope>NUCLEOTIDE SEQUENCE</scope>
    <source>
        <strain evidence="10">ChiGjej5B5-7349</strain>
    </source>
</reference>
<proteinExistence type="inferred from homology"/>
<feature type="transmembrane region" description="Helical" evidence="8">
    <location>
        <begin position="116"/>
        <end position="134"/>
    </location>
</feature>
<evidence type="ECO:0000256" key="1">
    <source>
        <dbReference type="ARBA" id="ARBA00004651"/>
    </source>
</evidence>
<dbReference type="PANTHER" id="PTHR42703">
    <property type="entry name" value="NADH DEHYDROGENASE"/>
    <property type="match status" value="1"/>
</dbReference>
<comment type="subcellular location">
    <subcellularLocation>
        <location evidence="1">Cell membrane</location>
        <topology evidence="1">Multi-pass membrane protein</topology>
    </subcellularLocation>
    <subcellularLocation>
        <location evidence="7">Membrane</location>
        <topology evidence="7">Multi-pass membrane protein</topology>
    </subcellularLocation>
</comment>
<feature type="transmembrane region" description="Helical" evidence="8">
    <location>
        <begin position="244"/>
        <end position="264"/>
    </location>
</feature>
<feature type="transmembrane region" description="Helical" evidence="8">
    <location>
        <begin position="374"/>
        <end position="397"/>
    </location>
</feature>
<name>A0A921SMG7_9MICO</name>
<feature type="transmembrane region" description="Helical" evidence="8">
    <location>
        <begin position="276"/>
        <end position="294"/>
    </location>
</feature>
<feature type="transmembrane region" description="Helical" evidence="8">
    <location>
        <begin position="171"/>
        <end position="192"/>
    </location>
</feature>
<evidence type="ECO:0000256" key="7">
    <source>
        <dbReference type="RuleBase" id="RU000320"/>
    </source>
</evidence>
<feature type="transmembrane region" description="Helical" evidence="8">
    <location>
        <begin position="306"/>
        <end position="327"/>
    </location>
</feature>
<keyword evidence="6 8" id="KW-0472">Membrane</keyword>
<evidence type="ECO:0000256" key="3">
    <source>
        <dbReference type="ARBA" id="ARBA00022475"/>
    </source>
</evidence>
<evidence type="ECO:0000259" key="9">
    <source>
        <dbReference type="Pfam" id="PF00361"/>
    </source>
</evidence>